<evidence type="ECO:0000313" key="8">
    <source>
        <dbReference type="EMBL" id="OPC77010.1"/>
    </source>
</evidence>
<comment type="caution">
    <text evidence="8">The sequence shown here is derived from an EMBL/GenBank/DDBJ whole genome shotgun (WGS) entry which is preliminary data.</text>
</comment>
<keyword evidence="1" id="KW-0678">Repressor</keyword>
<evidence type="ECO:0000256" key="4">
    <source>
        <dbReference type="ARBA" id="ARBA00023163"/>
    </source>
</evidence>
<dbReference type="SUPFAM" id="SSF48498">
    <property type="entry name" value="Tetracyclin repressor-like, C-terminal domain"/>
    <property type="match status" value="1"/>
</dbReference>
<evidence type="ECO:0000259" key="7">
    <source>
        <dbReference type="PROSITE" id="PS50977"/>
    </source>
</evidence>
<dbReference type="Pfam" id="PF00440">
    <property type="entry name" value="TetR_N"/>
    <property type="match status" value="1"/>
</dbReference>
<proteinExistence type="predicted"/>
<sequence>MLCGMTSRPESKARRKSPQDRRAEIVATATRMALEIGLEQLTLRRVAERLGVANSLVSHYFPSVDELLAEAFDAAARQEIDRVYAAAEADPDPVRRVLEIVDDYVTGDRERMATLWLGAWYNGRTRPALHAAVTELMNAEIGRLAALIEAGNAEGSFRAPDPVSGAIRILAVCDGLSIQAVMRAPWDHTAARELVYIVTERELGLPAGTFDAARSRGGADTPS</sequence>
<dbReference type="Gene3D" id="1.10.357.10">
    <property type="entry name" value="Tetracycline Repressor, domain 2"/>
    <property type="match status" value="1"/>
</dbReference>
<dbReference type="PROSITE" id="PS50977">
    <property type="entry name" value="HTH_TETR_2"/>
    <property type="match status" value="1"/>
</dbReference>
<keyword evidence="9" id="KW-1185">Reference proteome</keyword>
<dbReference type="InterPro" id="IPR036271">
    <property type="entry name" value="Tet_transcr_reg_TetR-rel_C_sf"/>
</dbReference>
<protein>
    <recommendedName>
        <fullName evidence="7">HTH tetR-type domain-containing protein</fullName>
    </recommendedName>
</protein>
<evidence type="ECO:0000313" key="9">
    <source>
        <dbReference type="Proteomes" id="UP000190037"/>
    </source>
</evidence>
<feature type="compositionally biased region" description="Basic and acidic residues" evidence="6">
    <location>
        <begin position="9"/>
        <end position="22"/>
    </location>
</feature>
<reference evidence="8 9" key="1">
    <citation type="submission" date="2017-03" db="EMBL/GenBank/DDBJ databases">
        <title>Draft genome sequence of Streptomyces scabrisporus NF3, endophyte isolated from Amphipterygium adstringens.</title>
        <authorList>
            <person name="Vazquez M."/>
            <person name="Ceapa C.D."/>
            <person name="Rodriguez Luna D."/>
            <person name="Sanchez Esquivel S."/>
        </authorList>
    </citation>
    <scope>NUCLEOTIDE SEQUENCE [LARGE SCALE GENOMIC DNA]</scope>
    <source>
        <strain evidence="8 9">NF3</strain>
    </source>
</reference>
<evidence type="ECO:0000256" key="2">
    <source>
        <dbReference type="ARBA" id="ARBA00023015"/>
    </source>
</evidence>
<keyword evidence="2" id="KW-0805">Transcription regulation</keyword>
<dbReference type="PANTHER" id="PTHR30055:SF200">
    <property type="entry name" value="HTH-TYPE TRANSCRIPTIONAL REPRESSOR BDCR"/>
    <property type="match status" value="1"/>
</dbReference>
<evidence type="ECO:0000256" key="6">
    <source>
        <dbReference type="SAM" id="MobiDB-lite"/>
    </source>
</evidence>
<dbReference type="AlphaFoldDB" id="A0A1T3NJY1"/>
<dbReference type="InterPro" id="IPR039538">
    <property type="entry name" value="BetI_C"/>
</dbReference>
<keyword evidence="3 5" id="KW-0238">DNA-binding</keyword>
<feature type="region of interest" description="Disordered" evidence="6">
    <location>
        <begin position="1"/>
        <end position="22"/>
    </location>
</feature>
<dbReference type="EMBL" id="MWQN01000004">
    <property type="protein sequence ID" value="OPC77010.1"/>
    <property type="molecule type" value="Genomic_DNA"/>
</dbReference>
<feature type="domain" description="HTH tetR-type" evidence="7">
    <location>
        <begin position="19"/>
        <end position="79"/>
    </location>
</feature>
<dbReference type="Proteomes" id="UP000190037">
    <property type="component" value="Unassembled WGS sequence"/>
</dbReference>
<evidence type="ECO:0000256" key="3">
    <source>
        <dbReference type="ARBA" id="ARBA00023125"/>
    </source>
</evidence>
<dbReference type="GO" id="GO:0000976">
    <property type="term" value="F:transcription cis-regulatory region binding"/>
    <property type="evidence" value="ECO:0007669"/>
    <property type="project" value="TreeGrafter"/>
</dbReference>
<name>A0A1T3NJY1_9ACTN</name>
<evidence type="ECO:0000256" key="5">
    <source>
        <dbReference type="PROSITE-ProRule" id="PRU00335"/>
    </source>
</evidence>
<evidence type="ECO:0000256" key="1">
    <source>
        <dbReference type="ARBA" id="ARBA00022491"/>
    </source>
</evidence>
<accession>A0A1T3NJY1</accession>
<keyword evidence="4" id="KW-0804">Transcription</keyword>
<dbReference type="InterPro" id="IPR050109">
    <property type="entry name" value="HTH-type_TetR-like_transc_reg"/>
</dbReference>
<dbReference type="SUPFAM" id="SSF46689">
    <property type="entry name" value="Homeodomain-like"/>
    <property type="match status" value="1"/>
</dbReference>
<organism evidence="8 9">
    <name type="scientific">Embleya scabrispora</name>
    <dbReference type="NCBI Taxonomy" id="159449"/>
    <lineage>
        <taxon>Bacteria</taxon>
        <taxon>Bacillati</taxon>
        <taxon>Actinomycetota</taxon>
        <taxon>Actinomycetes</taxon>
        <taxon>Kitasatosporales</taxon>
        <taxon>Streptomycetaceae</taxon>
        <taxon>Embleya</taxon>
    </lineage>
</organism>
<gene>
    <name evidence="8" type="ORF">B4N89_41240</name>
</gene>
<dbReference type="Pfam" id="PF13977">
    <property type="entry name" value="TetR_C_6"/>
    <property type="match status" value="1"/>
</dbReference>
<dbReference type="PANTHER" id="PTHR30055">
    <property type="entry name" value="HTH-TYPE TRANSCRIPTIONAL REGULATOR RUTR"/>
    <property type="match status" value="1"/>
</dbReference>
<dbReference type="InterPro" id="IPR001647">
    <property type="entry name" value="HTH_TetR"/>
</dbReference>
<dbReference type="STRING" id="159449.B4N89_41240"/>
<dbReference type="InterPro" id="IPR009057">
    <property type="entry name" value="Homeodomain-like_sf"/>
</dbReference>
<feature type="DNA-binding region" description="H-T-H motif" evidence="5">
    <location>
        <begin position="42"/>
        <end position="61"/>
    </location>
</feature>
<dbReference type="GO" id="GO:0003700">
    <property type="term" value="F:DNA-binding transcription factor activity"/>
    <property type="evidence" value="ECO:0007669"/>
    <property type="project" value="TreeGrafter"/>
</dbReference>